<evidence type="ECO:0000256" key="3">
    <source>
        <dbReference type="ARBA" id="ARBA00022833"/>
    </source>
</evidence>
<gene>
    <name evidence="6" type="ORF">pdam_00005358</name>
</gene>
<dbReference type="PANTHER" id="PTHR46359">
    <property type="entry name" value="GEO07743P1"/>
    <property type="match status" value="1"/>
</dbReference>
<dbReference type="EMBL" id="RCHS01002320">
    <property type="protein sequence ID" value="RMX47923.1"/>
    <property type="molecule type" value="Genomic_DNA"/>
</dbReference>
<name>A0A3M6U2K5_POCDA</name>
<organism evidence="6 7">
    <name type="scientific">Pocillopora damicornis</name>
    <name type="common">Cauliflower coral</name>
    <name type="synonym">Millepora damicornis</name>
    <dbReference type="NCBI Taxonomy" id="46731"/>
    <lineage>
        <taxon>Eukaryota</taxon>
        <taxon>Metazoa</taxon>
        <taxon>Cnidaria</taxon>
        <taxon>Anthozoa</taxon>
        <taxon>Hexacorallia</taxon>
        <taxon>Scleractinia</taxon>
        <taxon>Astrocoeniina</taxon>
        <taxon>Pocilloporidae</taxon>
        <taxon>Pocillopora</taxon>
    </lineage>
</organism>
<dbReference type="GO" id="GO:0061630">
    <property type="term" value="F:ubiquitin protein ligase activity"/>
    <property type="evidence" value="ECO:0007669"/>
    <property type="project" value="TreeGrafter"/>
</dbReference>
<accession>A0A3M6U2K5</accession>
<dbReference type="SUPFAM" id="SSF57850">
    <property type="entry name" value="RING/U-box"/>
    <property type="match status" value="1"/>
</dbReference>
<keyword evidence="7" id="KW-1185">Reference proteome</keyword>
<dbReference type="GO" id="GO:0006511">
    <property type="term" value="P:ubiquitin-dependent protein catabolic process"/>
    <property type="evidence" value="ECO:0007669"/>
    <property type="project" value="TreeGrafter"/>
</dbReference>
<keyword evidence="3" id="KW-0862">Zinc</keyword>
<dbReference type="Pfam" id="PF13639">
    <property type="entry name" value="zf-RING_2"/>
    <property type="match status" value="1"/>
</dbReference>
<dbReference type="InterPro" id="IPR042981">
    <property type="entry name" value="RNF11_RING-H2"/>
</dbReference>
<feature type="non-terminal residue" evidence="6">
    <location>
        <position position="1"/>
    </location>
</feature>
<evidence type="ECO:0000256" key="2">
    <source>
        <dbReference type="ARBA" id="ARBA00022771"/>
    </source>
</evidence>
<dbReference type="InterPro" id="IPR001841">
    <property type="entry name" value="Znf_RING"/>
</dbReference>
<dbReference type="STRING" id="46731.A0A3M6U2K5"/>
<dbReference type="OrthoDB" id="9984778at2759"/>
<protein>
    <recommendedName>
        <fullName evidence="5">RING-type domain-containing protein</fullName>
    </recommendedName>
</protein>
<dbReference type="AlphaFoldDB" id="A0A3M6U2K5"/>
<evidence type="ECO:0000259" key="5">
    <source>
        <dbReference type="PROSITE" id="PS50089"/>
    </source>
</evidence>
<dbReference type="InterPro" id="IPR013083">
    <property type="entry name" value="Znf_RING/FYVE/PHD"/>
</dbReference>
<comment type="caution">
    <text evidence="6">The sequence shown here is derived from an EMBL/GenBank/DDBJ whole genome shotgun (WGS) entry which is preliminary data.</text>
</comment>
<dbReference type="InterPro" id="IPR052804">
    <property type="entry name" value="UEC_component"/>
</dbReference>
<dbReference type="GO" id="GO:0008270">
    <property type="term" value="F:zinc ion binding"/>
    <property type="evidence" value="ECO:0007669"/>
    <property type="project" value="UniProtKB-KW"/>
</dbReference>
<dbReference type="SMART" id="SM00184">
    <property type="entry name" value="RING"/>
    <property type="match status" value="1"/>
</dbReference>
<evidence type="ECO:0000313" key="7">
    <source>
        <dbReference type="Proteomes" id="UP000275408"/>
    </source>
</evidence>
<dbReference type="PROSITE" id="PS50089">
    <property type="entry name" value="ZF_RING_2"/>
    <property type="match status" value="1"/>
</dbReference>
<dbReference type="CDD" id="cd16468">
    <property type="entry name" value="RING-H2_RNF11"/>
    <property type="match status" value="1"/>
</dbReference>
<evidence type="ECO:0000256" key="4">
    <source>
        <dbReference type="PROSITE-ProRule" id="PRU00175"/>
    </source>
</evidence>
<keyword evidence="1" id="KW-0479">Metal-binding</keyword>
<reference evidence="6 7" key="1">
    <citation type="journal article" date="2018" name="Sci. Rep.">
        <title>Comparative analysis of the Pocillopora damicornis genome highlights role of immune system in coral evolution.</title>
        <authorList>
            <person name="Cunning R."/>
            <person name="Bay R.A."/>
            <person name="Gillette P."/>
            <person name="Baker A.C."/>
            <person name="Traylor-Knowles N."/>
        </authorList>
    </citation>
    <scope>NUCLEOTIDE SEQUENCE [LARGE SCALE GENOMIC DNA]</scope>
    <source>
        <strain evidence="6">RSMAS</strain>
        <tissue evidence="6">Whole animal</tissue>
    </source>
</reference>
<dbReference type="PANTHER" id="PTHR46359:SF2">
    <property type="entry name" value="GEO07743P1"/>
    <property type="match status" value="1"/>
</dbReference>
<dbReference type="Proteomes" id="UP000275408">
    <property type="component" value="Unassembled WGS sequence"/>
</dbReference>
<evidence type="ECO:0000256" key="1">
    <source>
        <dbReference type="ARBA" id="ARBA00022723"/>
    </source>
</evidence>
<proteinExistence type="predicted"/>
<evidence type="ECO:0000313" key="6">
    <source>
        <dbReference type="EMBL" id="RMX47923.1"/>
    </source>
</evidence>
<dbReference type="Gene3D" id="3.30.40.10">
    <property type="entry name" value="Zinc/RING finger domain, C3HC4 (zinc finger)"/>
    <property type="match status" value="1"/>
</dbReference>
<keyword evidence="2 4" id="KW-0863">Zinc-finger</keyword>
<sequence>LAGSELSKCLSLVSHLPQICRASVYPIMGNCLKSSGQDDISLLHDEESADSPTTGEPPPPYQEEAPIFIQSQHAPHLLSEEQQIRLAQRLGLIQHLPVGKYDGSKGKKRECVICMTDFAMGDPIRFLPCMHIYHKDCIEDWLVRSFTCPSCMEPVEAALLSTYYEASTE</sequence>
<feature type="domain" description="RING-type" evidence="5">
    <location>
        <begin position="111"/>
        <end position="151"/>
    </location>
</feature>
<dbReference type="GO" id="GO:0000151">
    <property type="term" value="C:ubiquitin ligase complex"/>
    <property type="evidence" value="ECO:0007669"/>
    <property type="project" value="TreeGrafter"/>
</dbReference>